<dbReference type="Gene3D" id="1.10.10.10">
    <property type="entry name" value="Winged helix-like DNA-binding domain superfamily/Winged helix DNA-binding domain"/>
    <property type="match status" value="1"/>
</dbReference>
<protein>
    <submittedName>
        <fullName evidence="1">Uncharacterized protein</fullName>
    </submittedName>
</protein>
<gene>
    <name evidence="1" type="ORF">SDC9_90600</name>
</gene>
<accession>A0A644ZSU0</accession>
<name>A0A644ZSU0_9ZZZZ</name>
<organism evidence="1">
    <name type="scientific">bioreactor metagenome</name>
    <dbReference type="NCBI Taxonomy" id="1076179"/>
    <lineage>
        <taxon>unclassified sequences</taxon>
        <taxon>metagenomes</taxon>
        <taxon>ecological metagenomes</taxon>
    </lineage>
</organism>
<dbReference type="EMBL" id="VSSQ01010287">
    <property type="protein sequence ID" value="MPM43922.1"/>
    <property type="molecule type" value="Genomic_DNA"/>
</dbReference>
<dbReference type="InterPro" id="IPR036388">
    <property type="entry name" value="WH-like_DNA-bd_sf"/>
</dbReference>
<evidence type="ECO:0000313" key="1">
    <source>
        <dbReference type="EMBL" id="MPM43922.1"/>
    </source>
</evidence>
<comment type="caution">
    <text evidence="1">The sequence shown here is derived from an EMBL/GenBank/DDBJ whole genome shotgun (WGS) entry which is preliminary data.</text>
</comment>
<sequence length="186" mass="20725">MPLVPLKGNEAMAGGLRAEATGSVQCDGRKIGMAKRSFNEQLHDSKDMPKIAILDDPKAIALYGGTRLLIAPPIAYDELMRQVPYGRVITSDRIRAHLAVRFGADGTCPLTAGIFINTAAKASLERGADETPFWRTLKKDGELNEKYPEGMEGQKRRLEMEGHTILQKGKRYFVKDYEQKLFTLRS</sequence>
<proteinExistence type="predicted"/>
<dbReference type="AlphaFoldDB" id="A0A644ZSU0"/>
<reference evidence="1" key="1">
    <citation type="submission" date="2019-08" db="EMBL/GenBank/DDBJ databases">
        <authorList>
            <person name="Kucharzyk K."/>
            <person name="Murdoch R.W."/>
            <person name="Higgins S."/>
            <person name="Loffler F."/>
        </authorList>
    </citation>
    <scope>NUCLEOTIDE SEQUENCE</scope>
</reference>